<evidence type="ECO:0000256" key="2">
    <source>
        <dbReference type="ARBA" id="ARBA00022630"/>
    </source>
</evidence>
<accession>A0A388TE22</accession>
<comment type="similarity">
    <text evidence="3">Belongs to the flavoredoxin family.</text>
</comment>
<dbReference type="SMART" id="SM00903">
    <property type="entry name" value="Flavin_Reduct"/>
    <property type="match status" value="1"/>
</dbReference>
<sequence length="135" mass="14558">MEEGPVVLISTFYQGRNNIMTASCTMSMDFSPMVGVMLGPWDCSYRALLKTRECVLAIPGADLLAKTVAIGNCSGAEVDKFAKFKLTPCPAVKVKAPLIGEALKNLECKLIKKLNINGGELFVLQGVAAWHNPAR</sequence>
<dbReference type="Gene3D" id="2.30.110.10">
    <property type="entry name" value="Electron Transport, Fmn-binding Protein, Chain A"/>
    <property type="match status" value="1"/>
</dbReference>
<dbReference type="GO" id="GO:0010181">
    <property type="term" value="F:FMN binding"/>
    <property type="evidence" value="ECO:0007669"/>
    <property type="project" value="InterPro"/>
</dbReference>
<evidence type="ECO:0000256" key="3">
    <source>
        <dbReference type="ARBA" id="ARBA00038054"/>
    </source>
</evidence>
<protein>
    <submittedName>
        <fullName evidence="5">Flavin reductase</fullName>
    </submittedName>
</protein>
<comment type="cofactor">
    <cofactor evidence="1">
        <name>FMN</name>
        <dbReference type="ChEBI" id="CHEBI:58210"/>
    </cofactor>
</comment>
<keyword evidence="6" id="KW-1185">Reference proteome</keyword>
<dbReference type="EMBL" id="BGZN01000213">
    <property type="protein sequence ID" value="GBR75254.1"/>
    <property type="molecule type" value="Genomic_DNA"/>
</dbReference>
<keyword evidence="2" id="KW-0285">Flavoprotein</keyword>
<dbReference type="InterPro" id="IPR052174">
    <property type="entry name" value="Flavoredoxin"/>
</dbReference>
<dbReference type="Proteomes" id="UP000269352">
    <property type="component" value="Unassembled WGS sequence"/>
</dbReference>
<organism evidence="5 6">
    <name type="scientific">Termititenax aidoneus</name>
    <dbReference type="NCBI Taxonomy" id="2218524"/>
    <lineage>
        <taxon>Bacteria</taxon>
        <taxon>Bacillati</taxon>
        <taxon>Candidatus Margulisiibacteriota</taxon>
        <taxon>Candidatus Termititenacia</taxon>
        <taxon>Candidatus Termititenacales</taxon>
        <taxon>Candidatus Termititenacaceae</taxon>
        <taxon>Candidatus Termititenax</taxon>
    </lineage>
</organism>
<evidence type="ECO:0000256" key="1">
    <source>
        <dbReference type="ARBA" id="ARBA00001917"/>
    </source>
</evidence>
<proteinExistence type="inferred from homology"/>
<reference evidence="5 6" key="1">
    <citation type="journal article" date="2019" name="ISME J.">
        <title>Genome analyses of uncultured TG2/ZB3 bacteria in 'Margulisbacteria' specifically attached to ectosymbiotic spirochetes of protists in the termite gut.</title>
        <authorList>
            <person name="Utami Y.D."/>
            <person name="Kuwahara H."/>
            <person name="Igai K."/>
            <person name="Murakami T."/>
            <person name="Sugaya K."/>
            <person name="Morikawa T."/>
            <person name="Nagura Y."/>
            <person name="Yuki M."/>
            <person name="Deevong P."/>
            <person name="Inoue T."/>
            <person name="Kihara K."/>
            <person name="Lo N."/>
            <person name="Yamada A."/>
            <person name="Ohkuma M."/>
            <person name="Hongoh Y."/>
        </authorList>
    </citation>
    <scope>NUCLEOTIDE SEQUENCE [LARGE SCALE GENOMIC DNA]</scope>
    <source>
        <strain evidence="5">NkOx7-01</strain>
    </source>
</reference>
<evidence type="ECO:0000313" key="6">
    <source>
        <dbReference type="Proteomes" id="UP000269352"/>
    </source>
</evidence>
<feature type="non-terminal residue" evidence="5">
    <location>
        <position position="135"/>
    </location>
</feature>
<feature type="domain" description="Flavin reductase like" evidence="4">
    <location>
        <begin position="1"/>
        <end position="135"/>
    </location>
</feature>
<dbReference type="InterPro" id="IPR012349">
    <property type="entry name" value="Split_barrel_FMN-bd"/>
</dbReference>
<evidence type="ECO:0000259" key="4">
    <source>
        <dbReference type="SMART" id="SM00903"/>
    </source>
</evidence>
<evidence type="ECO:0000313" key="5">
    <source>
        <dbReference type="EMBL" id="GBR75254.1"/>
    </source>
</evidence>
<dbReference type="InterPro" id="IPR002563">
    <property type="entry name" value="Flavin_Rdtase-like_dom"/>
</dbReference>
<dbReference type="PANTHER" id="PTHR43567">
    <property type="entry name" value="FLAVOREDOXIN-RELATED-RELATED"/>
    <property type="match status" value="1"/>
</dbReference>
<dbReference type="SUPFAM" id="SSF50475">
    <property type="entry name" value="FMN-binding split barrel"/>
    <property type="match status" value="1"/>
</dbReference>
<dbReference type="Pfam" id="PF01613">
    <property type="entry name" value="Flavin_Reduct"/>
    <property type="match status" value="1"/>
</dbReference>
<gene>
    <name evidence="5" type="primary">rutF</name>
    <name evidence="5" type="ORF">NO1_2268</name>
</gene>
<name>A0A388TE22_TERA1</name>
<dbReference type="AlphaFoldDB" id="A0A388TE22"/>
<comment type="caution">
    <text evidence="5">The sequence shown here is derived from an EMBL/GenBank/DDBJ whole genome shotgun (WGS) entry which is preliminary data.</text>
</comment>
<dbReference type="GO" id="GO:0016646">
    <property type="term" value="F:oxidoreductase activity, acting on the CH-NH group of donors, NAD or NADP as acceptor"/>
    <property type="evidence" value="ECO:0007669"/>
    <property type="project" value="UniProtKB-ARBA"/>
</dbReference>
<dbReference type="PANTHER" id="PTHR43567:SF1">
    <property type="entry name" value="FLAVOREDOXIN"/>
    <property type="match status" value="1"/>
</dbReference>